<dbReference type="GO" id="GO:0046854">
    <property type="term" value="P:phosphatidylinositol phosphate biosynthetic process"/>
    <property type="evidence" value="ECO:0007669"/>
    <property type="project" value="TreeGrafter"/>
</dbReference>
<keyword evidence="1" id="KW-0808">Transferase</keyword>
<dbReference type="PROSITE" id="PS51455">
    <property type="entry name" value="PIPK"/>
    <property type="match status" value="1"/>
</dbReference>
<dbReference type="SUPFAM" id="SSF56104">
    <property type="entry name" value="SAICAR synthase-like"/>
    <property type="match status" value="1"/>
</dbReference>
<keyword evidence="1 3" id="KW-0418">Kinase</keyword>
<feature type="domain" description="PIPK" evidence="2">
    <location>
        <begin position="1"/>
        <end position="205"/>
    </location>
</feature>
<dbReference type="GO" id="GO:0010008">
    <property type="term" value="C:endosome membrane"/>
    <property type="evidence" value="ECO:0007669"/>
    <property type="project" value="TreeGrafter"/>
</dbReference>
<evidence type="ECO:0000313" key="3">
    <source>
        <dbReference type="EMBL" id="QQP37864.1"/>
    </source>
</evidence>
<keyword evidence="1" id="KW-0067">ATP-binding</keyword>
<keyword evidence="1" id="KW-0547">Nucleotide-binding</keyword>
<dbReference type="AlphaFoldDB" id="A0A7T8GU61"/>
<organism evidence="3 4">
    <name type="scientific">Caligus rogercresseyi</name>
    <name type="common">Sea louse</name>
    <dbReference type="NCBI Taxonomy" id="217165"/>
    <lineage>
        <taxon>Eukaryota</taxon>
        <taxon>Metazoa</taxon>
        <taxon>Ecdysozoa</taxon>
        <taxon>Arthropoda</taxon>
        <taxon>Crustacea</taxon>
        <taxon>Multicrustacea</taxon>
        <taxon>Hexanauplia</taxon>
        <taxon>Copepoda</taxon>
        <taxon>Siphonostomatoida</taxon>
        <taxon>Caligidae</taxon>
        <taxon>Caligus</taxon>
    </lineage>
</organism>
<dbReference type="Gene3D" id="3.30.800.10">
    <property type="entry name" value="Phosphatidylinositol Phosphate Kinase II Beta"/>
    <property type="match status" value="1"/>
</dbReference>
<feature type="non-terminal residue" evidence="3">
    <location>
        <position position="205"/>
    </location>
</feature>
<evidence type="ECO:0000313" key="4">
    <source>
        <dbReference type="Proteomes" id="UP000595437"/>
    </source>
</evidence>
<dbReference type="Proteomes" id="UP000595437">
    <property type="component" value="Chromosome 12"/>
</dbReference>
<sequence>MSSSSSAHVDCEFTDKENAQFYCNAYFAWEFERLREEILVNPKDYVQSLAECEPWKTSGGKSGLHFYKTKDDRFILKEMSGVEFNCFQEFAPHPCKILGVYKIGSKNSASKETHKMDFLVIENVFFGREISEKYDLKGSMRNRLVDTRTPLEPGGNLVLMDENLLKLTCNRPLFIRKSCQKTLLRAIDRDTSFLQGAMIMDYSLI</sequence>
<name>A0A7T8GU61_CALRO</name>
<protein>
    <submittedName>
        <fullName evidence="3">FYVE finger-containing phosphoinositide kinase_ putative</fullName>
    </submittedName>
</protein>
<keyword evidence="4" id="KW-1185">Reference proteome</keyword>
<evidence type="ECO:0000256" key="1">
    <source>
        <dbReference type="PROSITE-ProRule" id="PRU00781"/>
    </source>
</evidence>
<dbReference type="Gene3D" id="3.30.810.10">
    <property type="entry name" value="2-Layer Sandwich"/>
    <property type="match status" value="1"/>
</dbReference>
<dbReference type="GO" id="GO:0005524">
    <property type="term" value="F:ATP binding"/>
    <property type="evidence" value="ECO:0007669"/>
    <property type="project" value="UniProtKB-UniRule"/>
</dbReference>
<dbReference type="InterPro" id="IPR002498">
    <property type="entry name" value="PInositol-4-P-4/5-kinase_core"/>
</dbReference>
<dbReference type="EMBL" id="CP045901">
    <property type="protein sequence ID" value="QQP37864.1"/>
    <property type="molecule type" value="Genomic_DNA"/>
</dbReference>
<dbReference type="PANTHER" id="PTHR45748:SF7">
    <property type="entry name" value="1-PHOSPHATIDYLINOSITOL 3-PHOSPHATE 5-KINASE-RELATED"/>
    <property type="match status" value="1"/>
</dbReference>
<evidence type="ECO:0000259" key="2">
    <source>
        <dbReference type="PROSITE" id="PS51455"/>
    </source>
</evidence>
<dbReference type="InterPro" id="IPR027484">
    <property type="entry name" value="PInositol-4-P-5-kinase_N"/>
</dbReference>
<dbReference type="Pfam" id="PF01504">
    <property type="entry name" value="PIP5K"/>
    <property type="match status" value="1"/>
</dbReference>
<dbReference type="SMART" id="SM00330">
    <property type="entry name" value="PIPKc"/>
    <property type="match status" value="1"/>
</dbReference>
<dbReference type="GO" id="GO:0000285">
    <property type="term" value="F:1-phosphatidylinositol-3-phosphate 5-kinase activity"/>
    <property type="evidence" value="ECO:0007669"/>
    <property type="project" value="TreeGrafter"/>
</dbReference>
<dbReference type="InterPro" id="IPR027483">
    <property type="entry name" value="PInositol-4-P-4/5-kinase_C_sf"/>
</dbReference>
<dbReference type="PANTHER" id="PTHR45748">
    <property type="entry name" value="1-PHOSPHATIDYLINOSITOL 3-PHOSPHATE 5-KINASE-RELATED"/>
    <property type="match status" value="1"/>
</dbReference>
<reference evidence="4" key="1">
    <citation type="submission" date="2021-01" db="EMBL/GenBank/DDBJ databases">
        <title>Caligus Genome Assembly.</title>
        <authorList>
            <person name="Gallardo-Escarate C."/>
        </authorList>
    </citation>
    <scope>NUCLEOTIDE SEQUENCE [LARGE SCALE GENOMIC DNA]</scope>
</reference>
<proteinExistence type="predicted"/>
<dbReference type="OrthoDB" id="158357at2759"/>
<accession>A0A7T8GU61</accession>
<gene>
    <name evidence="3" type="ORF">FKW44_018279</name>
</gene>